<reference evidence="2" key="1">
    <citation type="journal article" date="2022" name="bioRxiv">
        <title>Sequencing and chromosome-scale assembly of the giantPleurodeles waltlgenome.</title>
        <authorList>
            <person name="Brown T."/>
            <person name="Elewa A."/>
            <person name="Iarovenko S."/>
            <person name="Subramanian E."/>
            <person name="Araus A.J."/>
            <person name="Petzold A."/>
            <person name="Susuki M."/>
            <person name="Suzuki K.-i.T."/>
            <person name="Hayashi T."/>
            <person name="Toyoda A."/>
            <person name="Oliveira C."/>
            <person name="Osipova E."/>
            <person name="Leigh N.D."/>
            <person name="Simon A."/>
            <person name="Yun M.H."/>
        </authorList>
    </citation>
    <scope>NUCLEOTIDE SEQUENCE</scope>
    <source>
        <strain evidence="2">20211129_DDA</strain>
        <tissue evidence="2">Liver</tissue>
    </source>
</reference>
<sequence length="268" mass="29740">MPAAQRRGWGLNNQEGSNRTSLGRRGGRRKRLGGQRKRRGSQRKRRGGRGKRQGGRRKRRVRRRNGRGGRRNKRGRRRLRGRPGKGVEHVPRGTWPHQVSETPATYEDDPQSGECPGGPAEEEITEAGNPDIQVSKGKKREVGQRARGPKEEEDEEEEDAGVEDESVMGDNGNTERGEDAGKGIPDIGGEEPNNERLLGPRGDTTEGQGGPKRQQLCHVPGGAWFQQVRSCLKNRISAIVGREEGGEFEQREVGKGYLGKKTPERGEH</sequence>
<keyword evidence="3" id="KW-1185">Reference proteome</keyword>
<dbReference type="EMBL" id="JANPWB010000012">
    <property type="protein sequence ID" value="KAJ1114740.1"/>
    <property type="molecule type" value="Genomic_DNA"/>
</dbReference>
<dbReference type="Proteomes" id="UP001066276">
    <property type="component" value="Chromosome 8"/>
</dbReference>
<feature type="compositionally biased region" description="Basic and acidic residues" evidence="1">
    <location>
        <begin position="140"/>
        <end position="150"/>
    </location>
</feature>
<gene>
    <name evidence="2" type="ORF">NDU88_002971</name>
</gene>
<evidence type="ECO:0000256" key="1">
    <source>
        <dbReference type="SAM" id="MobiDB-lite"/>
    </source>
</evidence>
<organism evidence="2 3">
    <name type="scientific">Pleurodeles waltl</name>
    <name type="common">Iberian ribbed newt</name>
    <dbReference type="NCBI Taxonomy" id="8319"/>
    <lineage>
        <taxon>Eukaryota</taxon>
        <taxon>Metazoa</taxon>
        <taxon>Chordata</taxon>
        <taxon>Craniata</taxon>
        <taxon>Vertebrata</taxon>
        <taxon>Euteleostomi</taxon>
        <taxon>Amphibia</taxon>
        <taxon>Batrachia</taxon>
        <taxon>Caudata</taxon>
        <taxon>Salamandroidea</taxon>
        <taxon>Salamandridae</taxon>
        <taxon>Pleurodelinae</taxon>
        <taxon>Pleurodeles</taxon>
    </lineage>
</organism>
<comment type="caution">
    <text evidence="2">The sequence shown here is derived from an EMBL/GenBank/DDBJ whole genome shotgun (WGS) entry which is preliminary data.</text>
</comment>
<evidence type="ECO:0000313" key="3">
    <source>
        <dbReference type="Proteomes" id="UP001066276"/>
    </source>
</evidence>
<feature type="region of interest" description="Disordered" evidence="1">
    <location>
        <begin position="244"/>
        <end position="268"/>
    </location>
</feature>
<feature type="compositionally biased region" description="Acidic residues" evidence="1">
    <location>
        <begin position="151"/>
        <end position="167"/>
    </location>
</feature>
<evidence type="ECO:0000313" key="2">
    <source>
        <dbReference type="EMBL" id="KAJ1114740.1"/>
    </source>
</evidence>
<feature type="compositionally biased region" description="Basic residues" evidence="1">
    <location>
        <begin position="25"/>
        <end position="83"/>
    </location>
</feature>
<feature type="region of interest" description="Disordered" evidence="1">
    <location>
        <begin position="1"/>
        <end position="218"/>
    </location>
</feature>
<accession>A0AAV7NPM8</accession>
<proteinExistence type="predicted"/>
<feature type="compositionally biased region" description="Basic and acidic residues" evidence="1">
    <location>
        <begin position="244"/>
        <end position="254"/>
    </location>
</feature>
<dbReference type="AlphaFoldDB" id="A0AAV7NPM8"/>
<protein>
    <submittedName>
        <fullName evidence="2">Uncharacterized protein</fullName>
    </submittedName>
</protein>
<name>A0AAV7NPM8_PLEWA</name>